<feature type="region of interest" description="Disordered" evidence="1">
    <location>
        <begin position="248"/>
        <end position="272"/>
    </location>
</feature>
<accession>A0A238FFL3</accession>
<feature type="compositionally biased region" description="Low complexity" evidence="1">
    <location>
        <begin position="436"/>
        <end position="457"/>
    </location>
</feature>
<evidence type="ECO:0000313" key="3">
    <source>
        <dbReference type="EMBL" id="SCV70911.1"/>
    </source>
</evidence>
<reference evidence="4" key="1">
    <citation type="submission" date="2016-09" db="EMBL/GenBank/DDBJ databases">
        <authorList>
            <person name="Jeantristanb JTB J.-T."/>
            <person name="Ricardo R."/>
        </authorList>
    </citation>
    <scope>NUCLEOTIDE SEQUENCE [LARGE SCALE GENOMIC DNA]</scope>
</reference>
<dbReference type="Gene3D" id="3.10.20.90">
    <property type="entry name" value="Phosphatidylinositol 3-kinase Catalytic Subunit, Chain A, domain 1"/>
    <property type="match status" value="1"/>
</dbReference>
<dbReference type="OrthoDB" id="2536541at2759"/>
<dbReference type="CDD" id="cd05992">
    <property type="entry name" value="PB1"/>
    <property type="match status" value="1"/>
</dbReference>
<evidence type="ECO:0000256" key="1">
    <source>
        <dbReference type="SAM" id="MobiDB-lite"/>
    </source>
</evidence>
<sequence>MSPYILKISHRPGGGLATLTRRILFEPCRAGSSTVTGATTLGDPHLADASNASSSVPDDFQHFVSIVETRFGVALDAIHLAYTDGDGDLITVSSSEEFQDLLSSNPPGSTIRLQLGTNLAGPTDSVSAPLSVDSGSHADNADAASTFAESDITEVVPLVGKGKGRELDTPFEAQAEAKLLFATSKPASFPTSLGALDEVADWTITDKFDNDTQEEDGEPSSGASTPSLFAFEDPPALAAESKFPEDPAVPVVPVLKPDDAAEDPPEPAIPTPPLAEAIQHFLASLPYHAEALKTHFGSFLAYPHPQAIPDLFQSAPVGPPYQEILDLARSAREELKRSVDGVKAEAESIRGEFDLFRAKLAEDKQKFEEDIKNAMAGAEEAAKKERKKAKKMAERMMERMTRDPTAATTEPAQDLAPQSPEAERPARGGMGEAGHPAAATPSVTTPSATTTSTSQTPMSNVRCSAFPRDDLFNRRVSAAGSGSRNLSSGFDATLASMRQVPSQGPPLSIPSTIPGSFPSFHATSPLPTPIPSTSTMPYTSPWAEATPKHLYSAIKAVGLNIDEAKLRLACQEIWEENRGQSLDVMVSNVLEKVL</sequence>
<dbReference type="SUPFAM" id="SSF54277">
    <property type="entry name" value="CAD &amp; PB1 domains"/>
    <property type="match status" value="1"/>
</dbReference>
<proteinExistence type="predicted"/>
<name>A0A238FFL3_9BASI</name>
<feature type="domain" description="PB1" evidence="2">
    <location>
        <begin position="54"/>
        <end position="115"/>
    </location>
</feature>
<dbReference type="AlphaFoldDB" id="A0A238FFL3"/>
<protein>
    <submittedName>
        <fullName evidence="3">BQ2448_3673 protein</fullName>
    </submittedName>
</protein>
<evidence type="ECO:0000259" key="2">
    <source>
        <dbReference type="Pfam" id="PF00564"/>
    </source>
</evidence>
<feature type="region of interest" description="Disordered" evidence="1">
    <location>
        <begin position="513"/>
        <end position="532"/>
    </location>
</feature>
<dbReference type="EMBL" id="FMSP01000006">
    <property type="protein sequence ID" value="SCV70911.1"/>
    <property type="molecule type" value="Genomic_DNA"/>
</dbReference>
<dbReference type="Proteomes" id="UP000198372">
    <property type="component" value="Unassembled WGS sequence"/>
</dbReference>
<feature type="region of interest" description="Disordered" evidence="1">
    <location>
        <begin position="378"/>
        <end position="462"/>
    </location>
</feature>
<organism evidence="3 4">
    <name type="scientific">Microbotryum intermedium</name>
    <dbReference type="NCBI Taxonomy" id="269621"/>
    <lineage>
        <taxon>Eukaryota</taxon>
        <taxon>Fungi</taxon>
        <taxon>Dikarya</taxon>
        <taxon>Basidiomycota</taxon>
        <taxon>Pucciniomycotina</taxon>
        <taxon>Microbotryomycetes</taxon>
        <taxon>Microbotryales</taxon>
        <taxon>Microbotryaceae</taxon>
        <taxon>Microbotryum</taxon>
    </lineage>
</organism>
<dbReference type="Pfam" id="PF00564">
    <property type="entry name" value="PB1"/>
    <property type="match status" value="1"/>
</dbReference>
<feature type="compositionally biased region" description="Basic and acidic residues" evidence="1">
    <location>
        <begin position="391"/>
        <end position="402"/>
    </location>
</feature>
<keyword evidence="4" id="KW-1185">Reference proteome</keyword>
<evidence type="ECO:0000313" key="4">
    <source>
        <dbReference type="Proteomes" id="UP000198372"/>
    </source>
</evidence>
<feature type="region of interest" description="Disordered" evidence="1">
    <location>
        <begin position="209"/>
        <end position="229"/>
    </location>
</feature>
<gene>
    <name evidence="3" type="ORF">BQ2448_3673</name>
</gene>
<dbReference type="InterPro" id="IPR000270">
    <property type="entry name" value="PB1_dom"/>
</dbReference>